<gene>
    <name evidence="1" type="ORF">J2S44_002680</name>
</gene>
<evidence type="ECO:0000313" key="2">
    <source>
        <dbReference type="Proteomes" id="UP001183629"/>
    </source>
</evidence>
<evidence type="ECO:0000313" key="1">
    <source>
        <dbReference type="EMBL" id="MDR7322430.1"/>
    </source>
</evidence>
<dbReference type="RefSeq" id="WP_310412811.1">
    <property type="nucleotide sequence ID" value="NZ_JAVDYC010000001.1"/>
</dbReference>
<proteinExistence type="predicted"/>
<keyword evidence="2" id="KW-1185">Reference proteome</keyword>
<dbReference type="EMBL" id="JAVDYC010000001">
    <property type="protein sequence ID" value="MDR7322430.1"/>
    <property type="molecule type" value="Genomic_DNA"/>
</dbReference>
<comment type="caution">
    <text evidence="1">The sequence shown here is derived from an EMBL/GenBank/DDBJ whole genome shotgun (WGS) entry which is preliminary data.</text>
</comment>
<name>A0AAE3ZPJ9_9ACTN</name>
<protein>
    <submittedName>
        <fullName evidence="1">Uncharacterized protein</fullName>
    </submittedName>
</protein>
<dbReference type="Proteomes" id="UP001183629">
    <property type="component" value="Unassembled WGS sequence"/>
</dbReference>
<reference evidence="1 2" key="1">
    <citation type="submission" date="2023-07" db="EMBL/GenBank/DDBJ databases">
        <title>Sequencing the genomes of 1000 actinobacteria strains.</title>
        <authorList>
            <person name="Klenk H.-P."/>
        </authorList>
    </citation>
    <scope>NUCLEOTIDE SEQUENCE [LARGE SCALE GENOMIC DNA]</scope>
    <source>
        <strain evidence="1 2">DSM 44711</strain>
    </source>
</reference>
<sequence>MPGPAGAGASSSVAGARVEFLRIARQPRCAEGTAVFRAEPVPLVIEWKISGAAGGALSVDDPTHTPGTYGPVGTEGSLEFLFSCSGEVGSTETHTYALYTVGGGPMDSATVTASATVLDKGLGSNS</sequence>
<organism evidence="1 2">
    <name type="scientific">Catenuloplanes niger</name>
    <dbReference type="NCBI Taxonomy" id="587534"/>
    <lineage>
        <taxon>Bacteria</taxon>
        <taxon>Bacillati</taxon>
        <taxon>Actinomycetota</taxon>
        <taxon>Actinomycetes</taxon>
        <taxon>Micromonosporales</taxon>
        <taxon>Micromonosporaceae</taxon>
        <taxon>Catenuloplanes</taxon>
    </lineage>
</organism>
<dbReference type="AlphaFoldDB" id="A0AAE3ZPJ9"/>
<accession>A0AAE3ZPJ9</accession>